<evidence type="ECO:0000313" key="3">
    <source>
        <dbReference type="RefSeq" id="XP_005088936.1"/>
    </source>
</evidence>
<name>A0ABM0JA45_APLCA</name>
<gene>
    <name evidence="3" type="primary">LOC101849419</name>
</gene>
<accession>A0ABM0JA45</accession>
<feature type="region of interest" description="Disordered" evidence="1">
    <location>
        <begin position="344"/>
        <end position="387"/>
    </location>
</feature>
<dbReference type="InterPro" id="IPR001680">
    <property type="entry name" value="WD40_rpt"/>
</dbReference>
<dbReference type="SUPFAM" id="SSF50978">
    <property type="entry name" value="WD40 repeat-like"/>
    <property type="match status" value="1"/>
</dbReference>
<reference evidence="3" key="1">
    <citation type="submission" date="2025-08" db="UniProtKB">
        <authorList>
            <consortium name="RefSeq"/>
        </authorList>
    </citation>
    <scope>IDENTIFICATION</scope>
</reference>
<sequence>MADDDFPFDLYTGSDTGFLKGCLLSNKTATQINQIEEPKKELGITCLAWGNDERSVICTGCKYGRVYCYSLKSASCVQLHEDHHSDTSQSQKIALKEIRYSEPDLNLISAFSNGLVKVAHFEEISWEEGENTPSRPTHEIGAGNDLYCMDFNLNSRTLIATGGKKNPLKIWDITKPDQPPTFTAKNVKNDWLNLHVPVWETKVQFIPGGDKVITGTGYAQIRMYDPSSVQRRPVLEMKFEENPITALSVRPGVEHQVVVGNTLGNIALLDIRKKGVVKSFKGSRGGVTDIKFHPSRPVFASCGIDRFVNCFDLEQHKHPLYSVYMHSSLNCLLFSSKWSPDDSAGHDDATIEGSDNLEPTAISDGVEGKVKKDFHEDENDEEEDVWKSMAVVKTKKRKQDSNFSPIRTKTKK</sequence>
<dbReference type="InterPro" id="IPR036322">
    <property type="entry name" value="WD40_repeat_dom_sf"/>
</dbReference>
<dbReference type="Pfam" id="PF00400">
    <property type="entry name" value="WD40"/>
    <property type="match status" value="1"/>
</dbReference>
<dbReference type="PANTHER" id="PTHR16038:SF4">
    <property type="entry name" value="WD REPEAT-CONTAINING PROTEIN 74"/>
    <property type="match status" value="1"/>
</dbReference>
<feature type="region of interest" description="Disordered" evidence="1">
    <location>
        <begin position="393"/>
        <end position="412"/>
    </location>
</feature>
<feature type="compositionally biased region" description="Polar residues" evidence="1">
    <location>
        <begin position="401"/>
        <end position="412"/>
    </location>
</feature>
<feature type="compositionally biased region" description="Basic and acidic residues" evidence="1">
    <location>
        <begin position="366"/>
        <end position="375"/>
    </location>
</feature>
<proteinExistence type="predicted"/>
<evidence type="ECO:0000313" key="2">
    <source>
        <dbReference type="Proteomes" id="UP000694888"/>
    </source>
</evidence>
<evidence type="ECO:0000256" key="1">
    <source>
        <dbReference type="SAM" id="MobiDB-lite"/>
    </source>
</evidence>
<dbReference type="GeneID" id="101849419"/>
<dbReference type="PANTHER" id="PTHR16038">
    <property type="entry name" value="NOP SEVEN ASSOCIATED PROTEIN 1"/>
    <property type="match status" value="1"/>
</dbReference>
<dbReference type="SMART" id="SM00320">
    <property type="entry name" value="WD40"/>
    <property type="match status" value="4"/>
</dbReference>
<keyword evidence="2" id="KW-1185">Reference proteome</keyword>
<dbReference type="Proteomes" id="UP000694888">
    <property type="component" value="Unplaced"/>
</dbReference>
<dbReference type="RefSeq" id="XP_005088936.1">
    <property type="nucleotide sequence ID" value="XM_005088879.3"/>
</dbReference>
<protein>
    <submittedName>
        <fullName evidence="3">WD repeat-containing protein 74</fullName>
    </submittedName>
</protein>
<dbReference type="InterPro" id="IPR037379">
    <property type="entry name" value="WDR74/Nsa1"/>
</dbReference>
<dbReference type="Gene3D" id="2.130.10.10">
    <property type="entry name" value="YVTN repeat-like/Quinoprotein amine dehydrogenase"/>
    <property type="match status" value="2"/>
</dbReference>
<organism evidence="2 3">
    <name type="scientific">Aplysia californica</name>
    <name type="common">California sea hare</name>
    <dbReference type="NCBI Taxonomy" id="6500"/>
    <lineage>
        <taxon>Eukaryota</taxon>
        <taxon>Metazoa</taxon>
        <taxon>Spiralia</taxon>
        <taxon>Lophotrochozoa</taxon>
        <taxon>Mollusca</taxon>
        <taxon>Gastropoda</taxon>
        <taxon>Heterobranchia</taxon>
        <taxon>Euthyneura</taxon>
        <taxon>Tectipleura</taxon>
        <taxon>Aplysiida</taxon>
        <taxon>Aplysioidea</taxon>
        <taxon>Aplysiidae</taxon>
        <taxon>Aplysia</taxon>
    </lineage>
</organism>
<dbReference type="InterPro" id="IPR015943">
    <property type="entry name" value="WD40/YVTN_repeat-like_dom_sf"/>
</dbReference>